<evidence type="ECO:0000313" key="2">
    <source>
        <dbReference type="EMBL" id="MBO1532089.1"/>
    </source>
</evidence>
<keyword evidence="3" id="KW-1185">Reference proteome</keyword>
<accession>A0ABS3NRP5</accession>
<dbReference type="CDD" id="cd13665">
    <property type="entry name" value="PBP2_TRAP_Dctp3_4"/>
    <property type="match status" value="1"/>
</dbReference>
<sequence length="356" mass="38409">MRFAPLFYIGALAAVSLLGCSNQSDTSSDDGATTTAAASQETTTLRFSHFWPATSNISKEIFEPWAKKLEDESGGRLKVELYPSAGLAKADVTYEATAKGTIDIGSQVQGYTAGRFPLTQITELPGLSNSAVQMGCMLQTLYEDGTIASEYEDTHLLFMYGVGPGALHTTDKLIRTPADMKGMRIRRPSAVAGDIIEKMGASPVGLPANDMYTSLQRGVVDGLSFPWEAVTTFKINELTNYHTNLPLYTSAVMVTMNKDTYNGLSDDLKKIIDNNSGMAMANQTGEMFDKYDDIAIQAARDNGDEMIDIPDPLNDPDWKGPLLEGTQKYLDDVNALGLDADGVYEKAKAASAACAI</sequence>
<gene>
    <name evidence="2" type="ORF">J3492_12905</name>
</gene>
<dbReference type="Proteomes" id="UP000664554">
    <property type="component" value="Unassembled WGS sequence"/>
</dbReference>
<proteinExistence type="predicted"/>
<reference evidence="2 3" key="1">
    <citation type="submission" date="2021-03" db="EMBL/GenBank/DDBJ databases">
        <authorList>
            <person name="Shang D.-D."/>
            <person name="Du Z.-J."/>
            <person name="Chen G.-J."/>
        </authorList>
    </citation>
    <scope>NUCLEOTIDE SEQUENCE [LARGE SCALE GENOMIC DNA]</scope>
    <source>
        <strain evidence="2 3">F1192</strain>
    </source>
</reference>
<dbReference type="RefSeq" id="WP_207992423.1">
    <property type="nucleotide sequence ID" value="NZ_JAGBKM010000043.1"/>
</dbReference>
<dbReference type="PANTHER" id="PTHR33376">
    <property type="match status" value="1"/>
</dbReference>
<dbReference type="NCBIfam" id="NF037995">
    <property type="entry name" value="TRAP_S1"/>
    <property type="match status" value="1"/>
</dbReference>
<keyword evidence="1" id="KW-0732">Signal</keyword>
<organism evidence="2 3">
    <name type="scientific">Psychrobacter coccoides</name>
    <dbReference type="NCBI Taxonomy" id="2818440"/>
    <lineage>
        <taxon>Bacteria</taxon>
        <taxon>Pseudomonadati</taxon>
        <taxon>Pseudomonadota</taxon>
        <taxon>Gammaproteobacteria</taxon>
        <taxon>Moraxellales</taxon>
        <taxon>Moraxellaceae</taxon>
        <taxon>Psychrobacter</taxon>
    </lineage>
</organism>
<dbReference type="InterPro" id="IPR038404">
    <property type="entry name" value="TRAP_DctP_sf"/>
</dbReference>
<evidence type="ECO:0000256" key="1">
    <source>
        <dbReference type="ARBA" id="ARBA00022729"/>
    </source>
</evidence>
<dbReference type="Gene3D" id="3.40.190.170">
    <property type="entry name" value="Bacterial extracellular solute-binding protein, family 7"/>
    <property type="match status" value="1"/>
</dbReference>
<dbReference type="PANTHER" id="PTHR33376:SF15">
    <property type="entry name" value="BLL6794 PROTEIN"/>
    <property type="match status" value="1"/>
</dbReference>
<protein>
    <submittedName>
        <fullName evidence="2">TRAP transporter substrate-binding protein</fullName>
    </submittedName>
</protein>
<dbReference type="EMBL" id="JAGBKM010000043">
    <property type="protein sequence ID" value="MBO1532089.1"/>
    <property type="molecule type" value="Genomic_DNA"/>
</dbReference>
<name>A0ABS3NRP5_9GAMM</name>
<dbReference type="SUPFAM" id="SSF53850">
    <property type="entry name" value="Periplasmic binding protein-like II"/>
    <property type="match status" value="1"/>
</dbReference>
<evidence type="ECO:0000313" key="3">
    <source>
        <dbReference type="Proteomes" id="UP000664554"/>
    </source>
</evidence>
<comment type="caution">
    <text evidence="2">The sequence shown here is derived from an EMBL/GenBank/DDBJ whole genome shotgun (WGS) entry which is preliminary data.</text>
</comment>
<dbReference type="Pfam" id="PF03480">
    <property type="entry name" value="DctP"/>
    <property type="match status" value="1"/>
</dbReference>
<dbReference type="InterPro" id="IPR018389">
    <property type="entry name" value="DctP_fam"/>
</dbReference>
<dbReference type="PROSITE" id="PS51257">
    <property type="entry name" value="PROKAR_LIPOPROTEIN"/>
    <property type="match status" value="1"/>
</dbReference>